<dbReference type="PANTHER" id="PTHR43003:SF5">
    <property type="entry name" value="DNA-3-METHYLADENINE GLYCOSYLASE"/>
    <property type="match status" value="1"/>
</dbReference>
<dbReference type="GO" id="GO:0008725">
    <property type="term" value="F:DNA-3-methyladenine glycosylase activity"/>
    <property type="evidence" value="ECO:0007669"/>
    <property type="project" value="TreeGrafter"/>
</dbReference>
<dbReference type="AlphaFoldDB" id="A0A0K6FK44"/>
<dbReference type="Gene3D" id="1.10.340.30">
    <property type="entry name" value="Hypothetical protein, domain 2"/>
    <property type="match status" value="1"/>
</dbReference>
<dbReference type="InterPro" id="IPR051912">
    <property type="entry name" value="Alkylbase_DNA_Glycosylase/TA"/>
</dbReference>
<evidence type="ECO:0000313" key="4">
    <source>
        <dbReference type="EMBL" id="CUA66630.1"/>
    </source>
</evidence>
<proteinExistence type="predicted"/>
<dbReference type="GO" id="GO:0005634">
    <property type="term" value="C:nucleus"/>
    <property type="evidence" value="ECO:0007669"/>
    <property type="project" value="TreeGrafter"/>
</dbReference>
<dbReference type="GO" id="GO:0006285">
    <property type="term" value="P:base-excision repair, AP site formation"/>
    <property type="evidence" value="ECO:0007669"/>
    <property type="project" value="TreeGrafter"/>
</dbReference>
<keyword evidence="5" id="KW-1185">Reference proteome</keyword>
<evidence type="ECO:0000313" key="5">
    <source>
        <dbReference type="Proteomes" id="UP000044841"/>
    </source>
</evidence>
<sequence length="393" mass="44042">MPVASRIIRSTLHIESLFTGMPAVVSKPATIRPLEKPTTRRRYRPSTPTKPPRRTSKNPAKHFIANLDMPELPPFNEPPYSNPTLVPAKSTFSFEQAKSHLIKADTRFEQLFASVQCQPFEQSEPINPFRNLVASVLGIGGKHIRHRFLRLFDRSLPEEVPLTHEQEMMYEFPSPGRVASVSAEILRTTRMNESQAEHVLDIAKRFVGGRLSSEKLVNASDEQAEETIVGLVGKEKADIFAITTLRRPNILPVGSPKTQKGLLNWVLSSHEPENYPLYINPTRLPKPNQDELEKSDVKVTEPVDATPTPEVSTLAVKVKESNSKQLDGVLVVPTNPVQLPEGMTLDTLKARANREEATGRYLLPNEMEALTASWKPYRSLGVFYMWALVGKAK</sequence>
<dbReference type="GO" id="GO:0006307">
    <property type="term" value="P:DNA alkylation repair"/>
    <property type="evidence" value="ECO:0007669"/>
    <property type="project" value="TreeGrafter"/>
</dbReference>
<dbReference type="SUPFAM" id="SSF48150">
    <property type="entry name" value="DNA-glycosylase"/>
    <property type="match status" value="1"/>
</dbReference>
<dbReference type="Gene3D" id="1.10.1670.40">
    <property type="match status" value="2"/>
</dbReference>
<dbReference type="PANTHER" id="PTHR43003">
    <property type="entry name" value="DNA-3-METHYLADENINE GLYCOSYLASE"/>
    <property type="match status" value="1"/>
</dbReference>
<keyword evidence="2" id="KW-0234">DNA repair</keyword>
<dbReference type="GO" id="GO:0032131">
    <property type="term" value="F:alkylated DNA binding"/>
    <property type="evidence" value="ECO:0007669"/>
    <property type="project" value="TreeGrafter"/>
</dbReference>
<dbReference type="EMBL" id="CYGV01000001">
    <property type="protein sequence ID" value="CUA66630.1"/>
    <property type="molecule type" value="Genomic_DNA"/>
</dbReference>
<organism evidence="4 5">
    <name type="scientific">Rhizoctonia solani</name>
    <dbReference type="NCBI Taxonomy" id="456999"/>
    <lineage>
        <taxon>Eukaryota</taxon>
        <taxon>Fungi</taxon>
        <taxon>Dikarya</taxon>
        <taxon>Basidiomycota</taxon>
        <taxon>Agaricomycotina</taxon>
        <taxon>Agaricomycetes</taxon>
        <taxon>Cantharellales</taxon>
        <taxon>Ceratobasidiaceae</taxon>
        <taxon>Rhizoctonia</taxon>
    </lineage>
</organism>
<evidence type="ECO:0000256" key="3">
    <source>
        <dbReference type="SAM" id="MobiDB-lite"/>
    </source>
</evidence>
<dbReference type="GO" id="GO:0032993">
    <property type="term" value="C:protein-DNA complex"/>
    <property type="evidence" value="ECO:0007669"/>
    <property type="project" value="TreeGrafter"/>
</dbReference>
<dbReference type="InterPro" id="IPR011257">
    <property type="entry name" value="DNA_glycosylase"/>
</dbReference>
<keyword evidence="1" id="KW-0227">DNA damage</keyword>
<dbReference type="GO" id="GO:0043916">
    <property type="term" value="F:DNA-7-methylguanine glycosylase activity"/>
    <property type="evidence" value="ECO:0007669"/>
    <property type="project" value="TreeGrafter"/>
</dbReference>
<accession>A0A0K6FK44</accession>
<evidence type="ECO:0000256" key="1">
    <source>
        <dbReference type="ARBA" id="ARBA00022763"/>
    </source>
</evidence>
<protein>
    <submittedName>
        <fullName evidence="4">DNA-3-methyladenine glycosylase II</fullName>
    </submittedName>
</protein>
<name>A0A0K6FK44_9AGAM</name>
<reference evidence="4 5" key="1">
    <citation type="submission" date="2015-07" db="EMBL/GenBank/DDBJ databases">
        <authorList>
            <person name="Noorani M."/>
        </authorList>
    </citation>
    <scope>NUCLEOTIDE SEQUENCE [LARGE SCALE GENOMIC DNA]</scope>
    <source>
        <strain evidence="4">BBA 69670</strain>
    </source>
</reference>
<feature type="region of interest" description="Disordered" evidence="3">
    <location>
        <begin position="29"/>
        <end position="59"/>
    </location>
</feature>
<gene>
    <name evidence="4" type="ORF">RSOLAG22IIIB_00071</name>
</gene>
<evidence type="ECO:0000256" key="2">
    <source>
        <dbReference type="ARBA" id="ARBA00023204"/>
    </source>
</evidence>
<dbReference type="Proteomes" id="UP000044841">
    <property type="component" value="Unassembled WGS sequence"/>
</dbReference>